<feature type="transmembrane region" description="Helical" evidence="2">
    <location>
        <begin position="262"/>
        <end position="285"/>
    </location>
</feature>
<keyword evidence="2" id="KW-0472">Membrane</keyword>
<proteinExistence type="predicted"/>
<keyword evidence="5" id="KW-1185">Reference proteome</keyword>
<comment type="caution">
    <text evidence="4">The sequence shown here is derived from an EMBL/GenBank/DDBJ whole genome shotgun (WGS) entry which is preliminary data.</text>
</comment>
<evidence type="ECO:0000256" key="1">
    <source>
        <dbReference type="SAM" id="MobiDB-lite"/>
    </source>
</evidence>
<feature type="transmembrane region" description="Helical" evidence="2">
    <location>
        <begin position="356"/>
        <end position="374"/>
    </location>
</feature>
<evidence type="ECO:0000313" key="5">
    <source>
        <dbReference type="Proteomes" id="UP001161691"/>
    </source>
</evidence>
<reference evidence="4" key="1">
    <citation type="submission" date="2023-04" db="EMBL/GenBank/DDBJ databases">
        <title>Comparative genomic analysis of Cohnella hashimotonis sp. nov., isolated from the International Space Station.</title>
        <authorList>
            <person name="Venkateswaran K."/>
            <person name="Simpson A."/>
        </authorList>
    </citation>
    <scope>NUCLEOTIDE SEQUENCE</scope>
    <source>
        <strain evidence="4">F6_2S_P_1</strain>
    </source>
</reference>
<dbReference type="EMBL" id="JAGRPV010000001">
    <property type="protein sequence ID" value="MDI4644015.1"/>
    <property type="molecule type" value="Genomic_DNA"/>
</dbReference>
<evidence type="ECO:0000256" key="2">
    <source>
        <dbReference type="SAM" id="Phobius"/>
    </source>
</evidence>
<keyword evidence="2" id="KW-0812">Transmembrane</keyword>
<dbReference type="Proteomes" id="UP001161691">
    <property type="component" value="Unassembled WGS sequence"/>
</dbReference>
<feature type="transmembrane region" description="Helical" evidence="2">
    <location>
        <begin position="291"/>
        <end position="309"/>
    </location>
</feature>
<feature type="compositionally biased region" description="Low complexity" evidence="1">
    <location>
        <begin position="191"/>
        <end position="200"/>
    </location>
</feature>
<organism evidence="4 5">
    <name type="scientific">Cohnella hashimotonis</name>
    <dbReference type="NCBI Taxonomy" id="2826895"/>
    <lineage>
        <taxon>Bacteria</taxon>
        <taxon>Bacillati</taxon>
        <taxon>Bacillota</taxon>
        <taxon>Bacilli</taxon>
        <taxon>Bacillales</taxon>
        <taxon>Paenibacillaceae</taxon>
        <taxon>Cohnella</taxon>
    </lineage>
</organism>
<feature type="region of interest" description="Disordered" evidence="1">
    <location>
        <begin position="190"/>
        <end position="219"/>
    </location>
</feature>
<gene>
    <name evidence="4" type="ORF">KB449_03545</name>
</gene>
<accession>A0ABT6TBI1</accession>
<name>A0ABT6TBI1_9BACL</name>
<dbReference type="Pfam" id="PF13795">
    <property type="entry name" value="HupE_UreJ_2"/>
    <property type="match status" value="1"/>
</dbReference>
<dbReference type="InterPro" id="IPR032809">
    <property type="entry name" value="Put_HupE_UreJ"/>
</dbReference>
<keyword evidence="2" id="KW-1133">Transmembrane helix</keyword>
<sequence length="405" mass="44240">MSKRRAGRRSAWIAAIALFAMLPFGGAASAHAYSAGYSTLTIAKSEIRLEYAIDELSVIEWAGGDANDDKMLDQAEFEAVKDSFAAILEKHLALKTGGTELPWSSIENYRLERKGDASDVILDLIYPALSEDGTISLSDKLYVDDQKTNYVDLLTVNYGSSQSTAALSGKDRTWSLRMTDEEYASLPADLQQQTTQSAEQAEPDSAANAPVPEEGAAAHGTGTATSGWFSFFKLGMNHILGGYDHLLFLFSLIIARQTFKQYAAMITAFTVAHSITLTLTVLGWISVPGSIVEPLIALSICYVAVDNMLRANVRYRWVLTFLFGLVHGMGFADILVEMNLPRASLGVDLASFNLGIEAVQLGLIAICLPLLYALHRYRHEKRIVYAASSLALLLGGIWLFERTFG</sequence>
<feature type="transmembrane region" description="Helical" evidence="2">
    <location>
        <begin position="383"/>
        <end position="400"/>
    </location>
</feature>
<feature type="signal peptide" evidence="3">
    <location>
        <begin position="1"/>
        <end position="32"/>
    </location>
</feature>
<evidence type="ECO:0000256" key="3">
    <source>
        <dbReference type="SAM" id="SignalP"/>
    </source>
</evidence>
<feature type="chain" id="PRO_5045329131" evidence="3">
    <location>
        <begin position="33"/>
        <end position="405"/>
    </location>
</feature>
<protein>
    <submittedName>
        <fullName evidence="4">HupE/UreJ family protein</fullName>
    </submittedName>
</protein>
<keyword evidence="3" id="KW-0732">Signal</keyword>
<evidence type="ECO:0000313" key="4">
    <source>
        <dbReference type="EMBL" id="MDI4644015.1"/>
    </source>
</evidence>
<feature type="transmembrane region" description="Helical" evidence="2">
    <location>
        <begin position="316"/>
        <end position="336"/>
    </location>
</feature>
<feature type="transmembrane region" description="Helical" evidence="2">
    <location>
        <begin position="235"/>
        <end position="255"/>
    </location>
</feature>
<dbReference type="RefSeq" id="WP_282907047.1">
    <property type="nucleotide sequence ID" value="NZ_JAGRPV010000001.1"/>
</dbReference>